<dbReference type="NCBIfam" id="TIGR02334">
    <property type="entry name" value="prpF"/>
    <property type="match status" value="1"/>
</dbReference>
<dbReference type="OrthoDB" id="9779763at2"/>
<protein>
    <submittedName>
        <fullName evidence="3">AcnD-accessory protein PrpF</fullName>
    </submittedName>
</protein>
<dbReference type="Gene3D" id="3.10.310.10">
    <property type="entry name" value="Diaminopimelate Epimerase, Chain A, domain 1"/>
    <property type="match status" value="2"/>
</dbReference>
<reference evidence="3" key="1">
    <citation type="submission" date="2016-01" db="EMBL/GenBank/DDBJ databases">
        <authorList>
            <person name="Peeters C."/>
        </authorList>
    </citation>
    <scope>NUCLEOTIDE SEQUENCE [LARGE SCALE GENOMIC DNA]</scope>
    <source>
        <strain evidence="3">LMG 29326</strain>
    </source>
</reference>
<dbReference type="SUPFAM" id="SSF54506">
    <property type="entry name" value="Diaminopimelate epimerase-like"/>
    <property type="match status" value="2"/>
</dbReference>
<dbReference type="InterPro" id="IPR007400">
    <property type="entry name" value="PrpF-like"/>
</dbReference>
<gene>
    <name evidence="3" type="ORF">AWB83_05153</name>
</gene>
<dbReference type="PANTHER" id="PTHR43709:SF2">
    <property type="entry name" value="DUF453 DOMAIN PROTEIN (AFU_ORTHOLOGUE AFUA_6G00360)"/>
    <property type="match status" value="1"/>
</dbReference>
<evidence type="ECO:0000313" key="3">
    <source>
        <dbReference type="EMBL" id="SAK90925.1"/>
    </source>
</evidence>
<dbReference type="FunFam" id="3.10.310.10:FF:000018">
    <property type="entry name" value="2-methylaconitate cis-trans isomerase"/>
    <property type="match status" value="1"/>
</dbReference>
<dbReference type="EMBL" id="FCOB02000028">
    <property type="protein sequence ID" value="SAK90925.1"/>
    <property type="molecule type" value="Genomic_DNA"/>
</dbReference>
<dbReference type="Proteomes" id="UP000054978">
    <property type="component" value="Unassembled WGS sequence"/>
</dbReference>
<evidence type="ECO:0000256" key="2">
    <source>
        <dbReference type="ARBA" id="ARBA00023235"/>
    </source>
</evidence>
<comment type="similarity">
    <text evidence="1">Belongs to the PrpF family.</text>
</comment>
<evidence type="ECO:0000313" key="4">
    <source>
        <dbReference type="Proteomes" id="UP000054978"/>
    </source>
</evidence>
<keyword evidence="2" id="KW-0413">Isomerase</keyword>
<comment type="caution">
    <text evidence="3">The sequence shown here is derived from an EMBL/GenBank/DDBJ whole genome shotgun (WGS) entry which is preliminary data.</text>
</comment>
<evidence type="ECO:0000256" key="1">
    <source>
        <dbReference type="ARBA" id="ARBA00007673"/>
    </source>
</evidence>
<proteinExistence type="inferred from homology"/>
<dbReference type="STRING" id="1777144.AWB83_05153"/>
<sequence>MAHAPQIKIAATYMRGGTSKGVFFRLNDLPEAARVPGPARDALLLRVIGSPDPYGKQIDGMGGATSSTSKTVIVSKSARADHDVDYLFGQVSIDKPFVDWSGNCGNLSAAVGPFAIASGLVDPERVPDNGVATVRIWQANIGKTIIAHVPMTNGAVQETGDFELDGVTFPAAEVQLEFLDPAAEEEGAEGAMFPTGNIVDDLDVPGVGTFKATMINAGIPTIFLNAEAIGYTGTELQDAINSDDAALKRFETIRAYGALRMGLIKSLDEIAKRQHTPKIAFVARPAEYVASSGKRIGAGDVDVLVRAMSMGKLHHAMMGTAAVAIGTAAAIPGTLVNLAAGGGERQSVRFGHPSGTLRVGAEAIESNGEWKVRKAMMSRSARVLMEGFVRVPVAGRRETAT</sequence>
<dbReference type="GO" id="GO:0016853">
    <property type="term" value="F:isomerase activity"/>
    <property type="evidence" value="ECO:0007669"/>
    <property type="project" value="UniProtKB-KW"/>
</dbReference>
<organism evidence="3 4">
    <name type="scientific">Caballeronia ptereochthonis</name>
    <dbReference type="NCBI Taxonomy" id="1777144"/>
    <lineage>
        <taxon>Bacteria</taxon>
        <taxon>Pseudomonadati</taxon>
        <taxon>Pseudomonadota</taxon>
        <taxon>Betaproteobacteria</taxon>
        <taxon>Burkholderiales</taxon>
        <taxon>Burkholderiaceae</taxon>
        <taxon>Caballeronia</taxon>
    </lineage>
</organism>
<dbReference type="PANTHER" id="PTHR43709">
    <property type="entry name" value="ACONITATE ISOMERASE-RELATED"/>
    <property type="match status" value="1"/>
</dbReference>
<dbReference type="RefSeq" id="WP_087048507.1">
    <property type="nucleotide sequence ID" value="NZ_FCOB02000028.1"/>
</dbReference>
<keyword evidence="4" id="KW-1185">Reference proteome</keyword>
<dbReference type="Pfam" id="PF04303">
    <property type="entry name" value="PrpF"/>
    <property type="match status" value="1"/>
</dbReference>
<accession>A0A158D8E1</accession>
<dbReference type="GO" id="GO:0019629">
    <property type="term" value="P:propionate catabolic process, 2-methylcitrate cycle"/>
    <property type="evidence" value="ECO:0007669"/>
    <property type="project" value="InterPro"/>
</dbReference>
<dbReference type="AlphaFoldDB" id="A0A158D8E1"/>
<dbReference type="InterPro" id="IPR012709">
    <property type="entry name" value="PrpF"/>
</dbReference>
<name>A0A158D8E1_9BURK</name>